<evidence type="ECO:0000313" key="3">
    <source>
        <dbReference type="Proteomes" id="UP000621670"/>
    </source>
</evidence>
<dbReference type="Pfam" id="PF00583">
    <property type="entry name" value="Acetyltransf_1"/>
    <property type="match status" value="1"/>
</dbReference>
<dbReference type="SUPFAM" id="SSF55729">
    <property type="entry name" value="Acyl-CoA N-acyltransferases (Nat)"/>
    <property type="match status" value="1"/>
</dbReference>
<dbReference type="RefSeq" id="WP_166139122.1">
    <property type="nucleotide sequence ID" value="NZ_JAAOBY010000013.1"/>
</dbReference>
<dbReference type="EMBL" id="JACRUM010000014">
    <property type="protein sequence ID" value="MBC5864647.1"/>
    <property type="molecule type" value="Genomic_DNA"/>
</dbReference>
<dbReference type="InterPro" id="IPR000182">
    <property type="entry name" value="GNAT_dom"/>
</dbReference>
<keyword evidence="3" id="KW-1185">Reference proteome</keyword>
<evidence type="ECO:0000259" key="1">
    <source>
        <dbReference type="PROSITE" id="PS51186"/>
    </source>
</evidence>
<accession>A0ABR7JJH8</accession>
<name>A0ABR7JJH8_9FLAO</name>
<protein>
    <submittedName>
        <fullName evidence="2">GNAT family N-acetyltransferase</fullName>
    </submittedName>
</protein>
<dbReference type="InterPro" id="IPR039143">
    <property type="entry name" value="GNPNAT1-like"/>
</dbReference>
<comment type="caution">
    <text evidence="2">The sequence shown here is derived from an EMBL/GenBank/DDBJ whole genome shotgun (WGS) entry which is preliminary data.</text>
</comment>
<dbReference type="CDD" id="cd04301">
    <property type="entry name" value="NAT_SF"/>
    <property type="match status" value="1"/>
</dbReference>
<reference evidence="2 3" key="1">
    <citation type="submission" date="2020-08" db="EMBL/GenBank/DDBJ databases">
        <title>Description of novel Flavobacterium F-400 isolate.</title>
        <authorList>
            <person name="Saticioglu I."/>
            <person name="Duman M."/>
            <person name="Altun S."/>
        </authorList>
    </citation>
    <scope>NUCLEOTIDE SEQUENCE [LARGE SCALE GENOMIC DNA]</scope>
    <source>
        <strain evidence="2 3">F-400</strain>
    </source>
</reference>
<evidence type="ECO:0000313" key="2">
    <source>
        <dbReference type="EMBL" id="MBC5864647.1"/>
    </source>
</evidence>
<feature type="domain" description="N-acetyltransferase" evidence="1">
    <location>
        <begin position="6"/>
        <end position="142"/>
    </location>
</feature>
<dbReference type="PANTHER" id="PTHR13355">
    <property type="entry name" value="GLUCOSAMINE 6-PHOSPHATE N-ACETYLTRANSFERASE"/>
    <property type="match status" value="1"/>
</dbReference>
<sequence>MKTAILSKNNLNLDIKEQVSELFRQLSPNKIQLDLEEILNEENQITVAYCEDDNKIIGIASMCTYKVISGHKGWIEDVVVDSASRGKGIGRKLINLLVEVGKEKELSEILLFTEDHRLAAINLYSSVGFKLKESKIYCKKKL</sequence>
<dbReference type="Gene3D" id="3.40.630.30">
    <property type="match status" value="1"/>
</dbReference>
<dbReference type="PANTHER" id="PTHR13355:SF15">
    <property type="entry name" value="GCN5-RELATED N-ACETYLTRANSFERASE 3, CHLOROPLASTIC"/>
    <property type="match status" value="1"/>
</dbReference>
<dbReference type="PROSITE" id="PS51186">
    <property type="entry name" value="GNAT"/>
    <property type="match status" value="1"/>
</dbReference>
<dbReference type="InterPro" id="IPR016181">
    <property type="entry name" value="Acyl_CoA_acyltransferase"/>
</dbReference>
<dbReference type="Proteomes" id="UP000621670">
    <property type="component" value="Unassembled WGS sequence"/>
</dbReference>
<organism evidence="2 3">
    <name type="scientific">Flavobacterium turcicum</name>
    <dbReference type="NCBI Taxonomy" id="2764718"/>
    <lineage>
        <taxon>Bacteria</taxon>
        <taxon>Pseudomonadati</taxon>
        <taxon>Bacteroidota</taxon>
        <taxon>Flavobacteriia</taxon>
        <taxon>Flavobacteriales</taxon>
        <taxon>Flavobacteriaceae</taxon>
        <taxon>Flavobacterium</taxon>
    </lineage>
</organism>
<gene>
    <name evidence="2" type="ORF">H8R26_14560</name>
</gene>
<proteinExistence type="predicted"/>